<dbReference type="CDD" id="cd00091">
    <property type="entry name" value="NUC"/>
    <property type="match status" value="1"/>
</dbReference>
<keyword evidence="7" id="KW-0460">Magnesium</keyword>
<dbReference type="AlphaFoldDB" id="A0A6P0UWI5"/>
<feature type="binding site" evidence="9">
    <location>
        <position position="154"/>
    </location>
    <ligand>
        <name>Mg(2+)</name>
        <dbReference type="ChEBI" id="CHEBI:18420"/>
        <note>catalytic</note>
    </ligand>
</feature>
<dbReference type="InterPro" id="IPR040255">
    <property type="entry name" value="Non-specific_endonuclease"/>
</dbReference>
<gene>
    <name evidence="13" type="ORF">GWK08_15170</name>
</gene>
<comment type="cofactor">
    <cofactor evidence="1 10">
        <name>Mg(2+)</name>
        <dbReference type="ChEBI" id="CHEBI:18420"/>
    </cofactor>
</comment>
<dbReference type="SMART" id="SM00892">
    <property type="entry name" value="Endonuclease_NS"/>
    <property type="match status" value="1"/>
</dbReference>
<evidence type="ECO:0000259" key="12">
    <source>
        <dbReference type="SMART" id="SM00892"/>
    </source>
</evidence>
<comment type="similarity">
    <text evidence="2 10">Belongs to the DNA/RNA non-specific endonuclease family.</text>
</comment>
<organism evidence="13 14">
    <name type="scientific">Leptobacterium flavescens</name>
    <dbReference type="NCBI Taxonomy" id="472055"/>
    <lineage>
        <taxon>Bacteria</taxon>
        <taxon>Pseudomonadati</taxon>
        <taxon>Bacteroidota</taxon>
        <taxon>Flavobacteriia</taxon>
        <taxon>Flavobacteriales</taxon>
        <taxon>Flavobacteriaceae</taxon>
        <taxon>Leptobacterium</taxon>
    </lineage>
</organism>
<evidence type="ECO:0000256" key="10">
    <source>
        <dbReference type="RuleBase" id="RU366055"/>
    </source>
</evidence>
<keyword evidence="14" id="KW-1185">Reference proteome</keyword>
<dbReference type="InterPro" id="IPR018524">
    <property type="entry name" value="DNA/RNA_endonuclease_AS"/>
</dbReference>
<dbReference type="InterPro" id="IPR020821">
    <property type="entry name" value="ENPP1-3/EXOG-like_nuc-like"/>
</dbReference>
<proteinExistence type="inferred from homology"/>
<dbReference type="SUPFAM" id="SSF54060">
    <property type="entry name" value="His-Me finger endonucleases"/>
    <property type="match status" value="1"/>
</dbReference>
<dbReference type="EC" id="3.1.30.-" evidence="10"/>
<evidence type="ECO:0000256" key="2">
    <source>
        <dbReference type="ARBA" id="ARBA00010052"/>
    </source>
</evidence>
<dbReference type="RefSeq" id="WP_163608076.1">
    <property type="nucleotide sequence ID" value="NZ_JAABOO010000003.1"/>
</dbReference>
<evidence type="ECO:0000256" key="9">
    <source>
        <dbReference type="PIRSR" id="PIRSR640255-2"/>
    </source>
</evidence>
<protein>
    <recommendedName>
        <fullName evidence="10">Endonuclease</fullName>
        <ecNumber evidence="10">3.1.30.-</ecNumber>
    </recommendedName>
</protein>
<dbReference type="GO" id="GO:0016787">
    <property type="term" value="F:hydrolase activity"/>
    <property type="evidence" value="ECO:0007669"/>
    <property type="project" value="UniProtKB-KW"/>
</dbReference>
<feature type="domain" description="ENPP1-3/EXOG-like endonuclease/phosphodiesterase" evidence="11">
    <location>
        <begin position="62"/>
        <end position="254"/>
    </location>
</feature>
<accession>A0A6P0UWI5</accession>
<comment type="caution">
    <text evidence="13">The sequence shown here is derived from an EMBL/GenBank/DDBJ whole genome shotgun (WGS) entry which is preliminary data.</text>
</comment>
<dbReference type="GO" id="GO:0004519">
    <property type="term" value="F:endonuclease activity"/>
    <property type="evidence" value="ECO:0007669"/>
    <property type="project" value="UniProtKB-UniRule"/>
</dbReference>
<keyword evidence="3 10" id="KW-0540">Nuclease</keyword>
<evidence type="ECO:0000256" key="6">
    <source>
        <dbReference type="ARBA" id="ARBA00022801"/>
    </source>
</evidence>
<keyword evidence="5 10" id="KW-0255">Endonuclease</keyword>
<dbReference type="GO" id="GO:0003676">
    <property type="term" value="F:nucleic acid binding"/>
    <property type="evidence" value="ECO:0007669"/>
    <property type="project" value="InterPro"/>
</dbReference>
<dbReference type="PROSITE" id="PS01070">
    <property type="entry name" value="NUCLEASE_NON_SPEC"/>
    <property type="match status" value="1"/>
</dbReference>
<evidence type="ECO:0000256" key="7">
    <source>
        <dbReference type="ARBA" id="ARBA00022842"/>
    </source>
</evidence>
<dbReference type="Proteomes" id="UP000468581">
    <property type="component" value="Unassembled WGS sequence"/>
</dbReference>
<reference evidence="13 14" key="1">
    <citation type="submission" date="2020-01" db="EMBL/GenBank/DDBJ databases">
        <title>Leptobacterium flavescens.</title>
        <authorList>
            <person name="Wang G."/>
        </authorList>
    </citation>
    <scope>NUCLEOTIDE SEQUENCE [LARGE SCALE GENOMIC DNA]</scope>
    <source>
        <strain evidence="13 14">KCTC 22160</strain>
    </source>
</reference>
<name>A0A6P0UWI5_9FLAO</name>
<dbReference type="EMBL" id="JAABOO010000003">
    <property type="protein sequence ID" value="NER14796.1"/>
    <property type="molecule type" value="Genomic_DNA"/>
</dbReference>
<evidence type="ECO:0000256" key="5">
    <source>
        <dbReference type="ARBA" id="ARBA00022759"/>
    </source>
</evidence>
<dbReference type="Pfam" id="PF01223">
    <property type="entry name" value="Endonuclease_NS"/>
    <property type="match status" value="1"/>
</dbReference>
<sequence>MRKKSFYSVAIVLLTILFFVIEEYVLTEPENRTPVEENDPEPGEGINTFYLPTSTTRQVVHHNYYSLSYDEAHEQAEWVAYELKKAHLSQNNIKRPYFIEDPKLRSRSADWRNYKNSGYDRGHLCPAGDRRFSVPAYNETFYTSNVTPQKHSFNSGIWNRLEQKSRYWAKKYDGIFVVTGGILNKELKTIGKEGVSVPEYFYKVLLDNQNGNYKIIGFLIPHEESSSSLEDFVVPVDRIEELTGIDFFTKLDDRIEEKLESINGSSDWF</sequence>
<feature type="active site" description="Proton acceptor" evidence="8">
    <location>
        <position position="123"/>
    </location>
</feature>
<evidence type="ECO:0000256" key="1">
    <source>
        <dbReference type="ARBA" id="ARBA00001946"/>
    </source>
</evidence>
<evidence type="ECO:0000256" key="4">
    <source>
        <dbReference type="ARBA" id="ARBA00022723"/>
    </source>
</evidence>
<dbReference type="PANTHER" id="PTHR13966:SF5">
    <property type="entry name" value="ENDONUCLEASE G, MITOCHONDRIAL"/>
    <property type="match status" value="1"/>
</dbReference>
<evidence type="ECO:0000256" key="8">
    <source>
        <dbReference type="PIRSR" id="PIRSR640255-1"/>
    </source>
</evidence>
<keyword evidence="4 9" id="KW-0479">Metal-binding</keyword>
<keyword evidence="6 10" id="KW-0378">Hydrolase</keyword>
<dbReference type="InterPro" id="IPR001604">
    <property type="entry name" value="Endo_G_ENPP1-like_dom"/>
</dbReference>
<dbReference type="GO" id="GO:0046872">
    <property type="term" value="F:metal ion binding"/>
    <property type="evidence" value="ECO:0007669"/>
    <property type="project" value="UniProtKB-KW"/>
</dbReference>
<dbReference type="InterPro" id="IPR044925">
    <property type="entry name" value="His-Me_finger_sf"/>
</dbReference>
<evidence type="ECO:0000256" key="3">
    <source>
        <dbReference type="ARBA" id="ARBA00022722"/>
    </source>
</evidence>
<dbReference type="InterPro" id="IPR044929">
    <property type="entry name" value="DNA/RNA_non-sp_Endonuclease_sf"/>
</dbReference>
<dbReference type="PANTHER" id="PTHR13966">
    <property type="entry name" value="ENDONUCLEASE RELATED"/>
    <property type="match status" value="1"/>
</dbReference>
<evidence type="ECO:0000313" key="14">
    <source>
        <dbReference type="Proteomes" id="UP000468581"/>
    </source>
</evidence>
<evidence type="ECO:0000313" key="13">
    <source>
        <dbReference type="EMBL" id="NER14796.1"/>
    </source>
</evidence>
<dbReference type="SMART" id="SM00477">
    <property type="entry name" value="NUC"/>
    <property type="match status" value="1"/>
</dbReference>
<dbReference type="Gene3D" id="3.40.570.10">
    <property type="entry name" value="Extracellular Endonuclease, subunit A"/>
    <property type="match status" value="1"/>
</dbReference>
<evidence type="ECO:0000259" key="11">
    <source>
        <dbReference type="SMART" id="SM00477"/>
    </source>
</evidence>
<feature type="domain" description="DNA/RNA non-specific endonuclease/pyrophosphatase/phosphodiesterase" evidence="12">
    <location>
        <begin position="61"/>
        <end position="254"/>
    </location>
</feature>